<comment type="caution">
    <text evidence="1">The sequence shown here is derived from an EMBL/GenBank/DDBJ whole genome shotgun (WGS) entry which is preliminary data.</text>
</comment>
<reference evidence="1" key="1">
    <citation type="journal article" date="2012" name="Science">
        <title>Fermentation, hydrogen, and sulfur metabolism in multiple uncultivated bacterial phyla.</title>
        <authorList>
            <person name="Wrighton K.C."/>
            <person name="Thomas B.C."/>
            <person name="Sharon I."/>
            <person name="Miller C.S."/>
            <person name="Castelle C.J."/>
            <person name="VerBerkmoes N.C."/>
            <person name="Wilkins M.J."/>
            <person name="Hettich R.L."/>
            <person name="Lipton M.S."/>
            <person name="Williams K.H."/>
            <person name="Long P.E."/>
            <person name="Banfield J.F."/>
        </authorList>
    </citation>
    <scope>NUCLEOTIDE SEQUENCE [LARGE SCALE GENOMIC DNA]</scope>
</reference>
<evidence type="ECO:0000313" key="1">
    <source>
        <dbReference type="EMBL" id="EKD25262.1"/>
    </source>
</evidence>
<gene>
    <name evidence="1" type="ORF">ACD_80C00092G0006</name>
</gene>
<accession>K1XJ91</accession>
<dbReference type="EMBL" id="AMFJ01036099">
    <property type="protein sequence ID" value="EKD25262.1"/>
    <property type="molecule type" value="Genomic_DNA"/>
</dbReference>
<organism evidence="1">
    <name type="scientific">uncultured bacterium</name>
    <name type="common">gcode 4</name>
    <dbReference type="NCBI Taxonomy" id="1234023"/>
    <lineage>
        <taxon>Bacteria</taxon>
        <taxon>environmental samples</taxon>
    </lineage>
</organism>
<sequence>MKFMTDFNTILRHFKKKSPGTPEDIFSKKVYTAIL</sequence>
<proteinExistence type="predicted"/>
<dbReference type="AlphaFoldDB" id="K1XJ91"/>
<name>K1XJ91_9BACT</name>
<protein>
    <submittedName>
        <fullName evidence="1">Uncharacterized protein</fullName>
    </submittedName>
</protein>